<proteinExistence type="predicted"/>
<dbReference type="Proteomes" id="UP000284842">
    <property type="component" value="Unassembled WGS sequence"/>
</dbReference>
<dbReference type="InParanoid" id="A0A409WU35"/>
<accession>A0A409WU35</accession>
<gene>
    <name evidence="1" type="ORF">CVT24_009922</name>
</gene>
<organism evidence="1 2">
    <name type="scientific">Panaeolus cyanescens</name>
    <dbReference type="NCBI Taxonomy" id="181874"/>
    <lineage>
        <taxon>Eukaryota</taxon>
        <taxon>Fungi</taxon>
        <taxon>Dikarya</taxon>
        <taxon>Basidiomycota</taxon>
        <taxon>Agaricomycotina</taxon>
        <taxon>Agaricomycetes</taxon>
        <taxon>Agaricomycetidae</taxon>
        <taxon>Agaricales</taxon>
        <taxon>Agaricineae</taxon>
        <taxon>Galeropsidaceae</taxon>
        <taxon>Panaeolus</taxon>
    </lineage>
</organism>
<protein>
    <submittedName>
        <fullName evidence="1">Uncharacterized protein</fullName>
    </submittedName>
</protein>
<comment type="caution">
    <text evidence="1">The sequence shown here is derived from an EMBL/GenBank/DDBJ whole genome shotgun (WGS) entry which is preliminary data.</text>
</comment>
<sequence length="207" mass="23624">MAFTSATGPYKKSRRDNSIISNASHKILLQNHNEAYTQLYMDNSRLQIKYDMLWECYQSLVQQINFEHTSSMPKVFDSSILIPEVVPDSQPSSPYPGRAGLIRVEKTSKTSPTSSFTPHKPTAELCDVLQALESSPGSASSRATTSGITDLDLDPDWLTFRRVYEDRRRANFNTRLEVGSGSSLEQRSRAKRLEEFFEEMDQKYPYH</sequence>
<evidence type="ECO:0000313" key="2">
    <source>
        <dbReference type="Proteomes" id="UP000284842"/>
    </source>
</evidence>
<reference evidence="1 2" key="1">
    <citation type="journal article" date="2018" name="Evol. Lett.">
        <title>Horizontal gene cluster transfer increased hallucinogenic mushroom diversity.</title>
        <authorList>
            <person name="Reynolds H.T."/>
            <person name="Vijayakumar V."/>
            <person name="Gluck-Thaler E."/>
            <person name="Korotkin H.B."/>
            <person name="Matheny P.B."/>
            <person name="Slot J.C."/>
        </authorList>
    </citation>
    <scope>NUCLEOTIDE SEQUENCE [LARGE SCALE GENOMIC DNA]</scope>
    <source>
        <strain evidence="1 2">2629</strain>
    </source>
</reference>
<name>A0A409WU35_9AGAR</name>
<dbReference type="EMBL" id="NHTK01005210">
    <property type="protein sequence ID" value="PPQ82043.1"/>
    <property type="molecule type" value="Genomic_DNA"/>
</dbReference>
<dbReference type="AlphaFoldDB" id="A0A409WU35"/>
<keyword evidence="2" id="KW-1185">Reference proteome</keyword>
<evidence type="ECO:0000313" key="1">
    <source>
        <dbReference type="EMBL" id="PPQ82043.1"/>
    </source>
</evidence>